<evidence type="ECO:0000313" key="9">
    <source>
        <dbReference type="EMBL" id="KRM90034.1"/>
    </source>
</evidence>
<feature type="compositionally biased region" description="Basic and acidic residues" evidence="7">
    <location>
        <begin position="147"/>
        <end position="158"/>
    </location>
</feature>
<comment type="subunit">
    <text evidence="6">RNAP is composed of a core of 2 alpha, a beta and a beta' subunits. The core is associated with a delta subunit and one of several sigma factors.</text>
</comment>
<feature type="compositionally biased region" description="Acidic residues" evidence="7">
    <location>
        <begin position="176"/>
        <end position="187"/>
    </location>
</feature>
<evidence type="ECO:0000256" key="6">
    <source>
        <dbReference type="HAMAP-Rule" id="MF_00357"/>
    </source>
</evidence>
<gene>
    <name evidence="6" type="primary">rpoE</name>
    <name evidence="9" type="ORF">FC87_GL000227</name>
</gene>
<evidence type="ECO:0000259" key="8">
    <source>
        <dbReference type="PROSITE" id="PS51913"/>
    </source>
</evidence>
<dbReference type="PROSITE" id="PS51913">
    <property type="entry name" value="HTH_HARE"/>
    <property type="match status" value="1"/>
</dbReference>
<dbReference type="AlphaFoldDB" id="A0A0R2CFZ5"/>
<dbReference type="GO" id="GO:0006355">
    <property type="term" value="P:regulation of DNA-templated transcription"/>
    <property type="evidence" value="ECO:0007669"/>
    <property type="project" value="UniProtKB-UniRule"/>
</dbReference>
<dbReference type="Pfam" id="PF05066">
    <property type="entry name" value="HARE-HTH"/>
    <property type="match status" value="1"/>
</dbReference>
<comment type="function">
    <text evidence="6">Participates in both the initiation and recycling phases of transcription. In the presence of the delta subunit, RNAP displays an increased specificity of transcription, a decreased affinity for nucleic acids, and an increased efficiency of RNA synthesis because of enhanced recycling.</text>
</comment>
<feature type="compositionally biased region" description="Acidic residues" evidence="7">
    <location>
        <begin position="121"/>
        <end position="146"/>
    </location>
</feature>
<sequence length="187" mass="21178">MCDLELENLDQAKKDELSMIEVAHAILADQGKTMQFPDLVNAIQKYTGFSDAEIKDRLVQFYSDLNVDGSFISLGNNVWGLRTWYPYDSVDEATASEGDDEPKVKKRHKINAFLADAADDDDVIDYDNDDPEDDDVIDYDDQDDAPEDHAGIDYHHDDSEDDDFHDDLDEHAAAEDHDEADDDDDDL</sequence>
<dbReference type="InterPro" id="IPR007759">
    <property type="entry name" value="Asxl_HARE-HTH"/>
</dbReference>
<dbReference type="GO" id="GO:0006351">
    <property type="term" value="P:DNA-templated transcription"/>
    <property type="evidence" value="ECO:0007669"/>
    <property type="project" value="InterPro"/>
</dbReference>
<evidence type="ECO:0000256" key="4">
    <source>
        <dbReference type="ARBA" id="ARBA00022695"/>
    </source>
</evidence>
<evidence type="ECO:0000256" key="2">
    <source>
        <dbReference type="ARBA" id="ARBA00022478"/>
    </source>
</evidence>
<keyword evidence="2 6" id="KW-0240">DNA-directed RNA polymerase</keyword>
<evidence type="ECO:0000256" key="5">
    <source>
        <dbReference type="ARBA" id="ARBA00023163"/>
    </source>
</evidence>
<evidence type="ECO:0000256" key="3">
    <source>
        <dbReference type="ARBA" id="ARBA00022679"/>
    </source>
</evidence>
<dbReference type="STRING" id="1423745.GCA_001311215_01748"/>
<keyword evidence="5 6" id="KW-0804">Transcription</keyword>
<evidence type="ECO:0000313" key="10">
    <source>
        <dbReference type="Proteomes" id="UP000051586"/>
    </source>
</evidence>
<dbReference type="NCBIfam" id="TIGR04567">
    <property type="entry name" value="RNAP_delt_lowGC"/>
    <property type="match status" value="1"/>
</dbReference>
<dbReference type="InterPro" id="IPR029757">
    <property type="entry name" value="RpoE"/>
</dbReference>
<feature type="region of interest" description="Disordered" evidence="7">
    <location>
        <begin position="121"/>
        <end position="187"/>
    </location>
</feature>
<organism evidence="9 10">
    <name type="scientific">Fructilactobacillus florum DSM 22689 = JCM 16035</name>
    <dbReference type="NCBI Taxonomy" id="1423745"/>
    <lineage>
        <taxon>Bacteria</taxon>
        <taxon>Bacillati</taxon>
        <taxon>Bacillota</taxon>
        <taxon>Bacilli</taxon>
        <taxon>Lactobacillales</taxon>
        <taxon>Lactobacillaceae</taxon>
        <taxon>Fructilactobacillus</taxon>
    </lineage>
</organism>
<dbReference type="Proteomes" id="UP000051586">
    <property type="component" value="Unassembled WGS sequence"/>
</dbReference>
<name>A0A0R2CFZ5_9LACO</name>
<comment type="similarity">
    <text evidence="1 6">Belongs to the RpoE family.</text>
</comment>
<comment type="caution">
    <text evidence="9">The sequence shown here is derived from an EMBL/GenBank/DDBJ whole genome shotgun (WGS) entry which is preliminary data.</text>
</comment>
<dbReference type="EMBL" id="AYZI01000010">
    <property type="protein sequence ID" value="KRM90034.1"/>
    <property type="molecule type" value="Genomic_DNA"/>
</dbReference>
<dbReference type="PATRIC" id="fig|1423745.4.peg.234"/>
<dbReference type="GO" id="GO:0000428">
    <property type="term" value="C:DNA-directed RNA polymerase complex"/>
    <property type="evidence" value="ECO:0007669"/>
    <property type="project" value="UniProtKB-KW"/>
</dbReference>
<proteinExistence type="inferred from homology"/>
<protein>
    <recommendedName>
        <fullName evidence="6">Probable DNA-directed RNA polymerase subunit delta</fullName>
    </recommendedName>
    <alternativeName>
        <fullName evidence="6">RNAP delta factor</fullName>
    </alternativeName>
</protein>
<feature type="domain" description="HTH HARE-type" evidence="8">
    <location>
        <begin position="17"/>
        <end position="84"/>
    </location>
</feature>
<evidence type="ECO:0000256" key="7">
    <source>
        <dbReference type="SAM" id="MobiDB-lite"/>
    </source>
</evidence>
<dbReference type="Gene3D" id="1.10.10.1250">
    <property type="entry name" value="RNA polymerase, subunit delta, N-terminal domain"/>
    <property type="match status" value="1"/>
</dbReference>
<accession>A0A0R2CFZ5</accession>
<dbReference type="InterPro" id="IPR038087">
    <property type="entry name" value="RNAP_delta_N_dom_sf"/>
</dbReference>
<dbReference type="HAMAP" id="MF_00357">
    <property type="entry name" value="RNApol_bact_RpoE"/>
    <property type="match status" value="1"/>
</dbReference>
<keyword evidence="4 6" id="KW-0548">Nucleotidyltransferase</keyword>
<keyword evidence="3 6" id="KW-0808">Transferase</keyword>
<reference evidence="9 10" key="1">
    <citation type="journal article" date="2015" name="Genome Announc.">
        <title>Expanding the biotechnology potential of lactobacilli through comparative genomics of 213 strains and associated genera.</title>
        <authorList>
            <person name="Sun Z."/>
            <person name="Harris H.M."/>
            <person name="McCann A."/>
            <person name="Guo C."/>
            <person name="Argimon S."/>
            <person name="Zhang W."/>
            <person name="Yang X."/>
            <person name="Jeffery I.B."/>
            <person name="Cooney J.C."/>
            <person name="Kagawa T.F."/>
            <person name="Liu W."/>
            <person name="Song Y."/>
            <person name="Salvetti E."/>
            <person name="Wrobel A."/>
            <person name="Rasinkangas P."/>
            <person name="Parkhill J."/>
            <person name="Rea M.C."/>
            <person name="O'Sullivan O."/>
            <person name="Ritari J."/>
            <person name="Douillard F.P."/>
            <person name="Paul Ross R."/>
            <person name="Yang R."/>
            <person name="Briner A.E."/>
            <person name="Felis G.E."/>
            <person name="de Vos W.M."/>
            <person name="Barrangou R."/>
            <person name="Klaenhammer T.R."/>
            <person name="Caufield P.W."/>
            <person name="Cui Y."/>
            <person name="Zhang H."/>
            <person name="O'Toole P.W."/>
        </authorList>
    </citation>
    <scope>NUCLEOTIDE SEQUENCE [LARGE SCALE GENOMIC DNA]</scope>
    <source>
        <strain evidence="9 10">DSM 22689</strain>
    </source>
</reference>
<dbReference type="GO" id="GO:0003899">
    <property type="term" value="F:DNA-directed RNA polymerase activity"/>
    <property type="evidence" value="ECO:0007669"/>
    <property type="project" value="UniProtKB-UniRule"/>
</dbReference>
<evidence type="ECO:0000256" key="1">
    <source>
        <dbReference type="ARBA" id="ARBA00009828"/>
    </source>
</evidence>